<dbReference type="SUPFAM" id="SSF53850">
    <property type="entry name" value="Periplasmic binding protein-like II"/>
    <property type="match status" value="1"/>
</dbReference>
<dbReference type="InterPro" id="IPR036390">
    <property type="entry name" value="WH_DNA-bd_sf"/>
</dbReference>
<dbReference type="PROSITE" id="PS50931">
    <property type="entry name" value="HTH_LYSR"/>
    <property type="match status" value="1"/>
</dbReference>
<organism evidence="6 7">
    <name type="scientific">Staphylococcus saprophyticus</name>
    <dbReference type="NCBI Taxonomy" id="29385"/>
    <lineage>
        <taxon>Bacteria</taxon>
        <taxon>Bacillati</taxon>
        <taxon>Bacillota</taxon>
        <taxon>Bacilli</taxon>
        <taxon>Bacillales</taxon>
        <taxon>Staphylococcaceae</taxon>
        <taxon>Staphylococcus</taxon>
    </lineage>
</organism>
<dbReference type="PANTHER" id="PTHR30126">
    <property type="entry name" value="HTH-TYPE TRANSCRIPTIONAL REGULATOR"/>
    <property type="match status" value="1"/>
</dbReference>
<dbReference type="SUPFAM" id="SSF46785">
    <property type="entry name" value="Winged helix' DNA-binding domain"/>
    <property type="match status" value="1"/>
</dbReference>
<evidence type="ECO:0000259" key="5">
    <source>
        <dbReference type="PROSITE" id="PS50931"/>
    </source>
</evidence>
<keyword evidence="4" id="KW-0804">Transcription</keyword>
<reference evidence="6 7" key="1">
    <citation type="submission" date="2018-06" db="EMBL/GenBank/DDBJ databases">
        <authorList>
            <consortium name="Pathogen Informatics"/>
            <person name="Doyle S."/>
        </authorList>
    </citation>
    <scope>NUCLEOTIDE SEQUENCE [LARGE SCALE GENOMIC DNA]</scope>
    <source>
        <strain evidence="6 7">NCTC7688</strain>
    </source>
</reference>
<protein>
    <submittedName>
        <fullName evidence="6">LysR family regulatory protein CidR</fullName>
    </submittedName>
</protein>
<proteinExistence type="inferred from homology"/>
<keyword evidence="2" id="KW-0805">Transcription regulation</keyword>
<dbReference type="Proteomes" id="UP000254707">
    <property type="component" value="Unassembled WGS sequence"/>
</dbReference>
<dbReference type="FunFam" id="1.10.10.10:FF:000001">
    <property type="entry name" value="LysR family transcriptional regulator"/>
    <property type="match status" value="1"/>
</dbReference>
<gene>
    <name evidence="6" type="primary">cidR</name>
    <name evidence="6" type="ORF">NCTC7688_02812</name>
</gene>
<evidence type="ECO:0000313" key="6">
    <source>
        <dbReference type="EMBL" id="SUN43922.1"/>
    </source>
</evidence>
<dbReference type="AlphaFoldDB" id="A0A380JM11"/>
<dbReference type="Pfam" id="PF03466">
    <property type="entry name" value="LysR_substrate"/>
    <property type="match status" value="1"/>
</dbReference>
<dbReference type="Pfam" id="PF00126">
    <property type="entry name" value="HTH_1"/>
    <property type="match status" value="1"/>
</dbReference>
<feature type="domain" description="HTH lysR-type" evidence="5">
    <location>
        <begin position="1"/>
        <end position="58"/>
    </location>
</feature>
<dbReference type="PANTHER" id="PTHR30126:SF100">
    <property type="entry name" value="LYSR-FAMILY TRANSCRIPTIONAL REGULATOR"/>
    <property type="match status" value="1"/>
</dbReference>
<evidence type="ECO:0000256" key="3">
    <source>
        <dbReference type="ARBA" id="ARBA00023125"/>
    </source>
</evidence>
<keyword evidence="3" id="KW-0238">DNA-binding</keyword>
<dbReference type="PRINTS" id="PR00039">
    <property type="entry name" value="HTHLYSR"/>
</dbReference>
<dbReference type="CDD" id="cd05466">
    <property type="entry name" value="PBP2_LTTR_substrate"/>
    <property type="match status" value="1"/>
</dbReference>
<dbReference type="Gene3D" id="3.40.190.290">
    <property type="match status" value="1"/>
</dbReference>
<comment type="similarity">
    <text evidence="1">Belongs to the LysR transcriptional regulatory family.</text>
</comment>
<dbReference type="GO" id="GO:0003700">
    <property type="term" value="F:DNA-binding transcription factor activity"/>
    <property type="evidence" value="ECO:0007669"/>
    <property type="project" value="InterPro"/>
</dbReference>
<accession>A0A380JM11</accession>
<evidence type="ECO:0000313" key="7">
    <source>
        <dbReference type="Proteomes" id="UP000254707"/>
    </source>
</evidence>
<dbReference type="EMBL" id="UHED01000002">
    <property type="protein sequence ID" value="SUN43922.1"/>
    <property type="molecule type" value="Genomic_DNA"/>
</dbReference>
<dbReference type="GO" id="GO:0000976">
    <property type="term" value="F:transcription cis-regulatory region binding"/>
    <property type="evidence" value="ECO:0007669"/>
    <property type="project" value="TreeGrafter"/>
</dbReference>
<dbReference type="InterPro" id="IPR036388">
    <property type="entry name" value="WH-like_DNA-bd_sf"/>
</dbReference>
<evidence type="ECO:0000256" key="4">
    <source>
        <dbReference type="ARBA" id="ARBA00023163"/>
    </source>
</evidence>
<evidence type="ECO:0000256" key="2">
    <source>
        <dbReference type="ARBA" id="ARBA00023015"/>
    </source>
</evidence>
<dbReference type="InterPro" id="IPR000847">
    <property type="entry name" value="LysR_HTH_N"/>
</dbReference>
<name>A0A380JM11_STASA</name>
<dbReference type="RefSeq" id="WP_115340791.1">
    <property type="nucleotide sequence ID" value="NZ_JBJDNV010000042.1"/>
</dbReference>
<evidence type="ECO:0000256" key="1">
    <source>
        <dbReference type="ARBA" id="ARBA00009437"/>
    </source>
</evidence>
<dbReference type="InterPro" id="IPR005119">
    <property type="entry name" value="LysR_subst-bd"/>
</dbReference>
<sequence>MELRHLITFKTIAENNSFKKAANILGYAQSTITSHIKLLEDEFNIKLFDRLGKQVKLTQFGENFIDHAKEMIELYEEMNILAKEHNNPMGQIKIGTHELLASYRLPKLLVEFQQSFPDLKILLVSIEGLNIENELKEGRIDLAFTMDLDSNRSPYLKYIQLNREKMSVIESNKATNLSPILFREKNCAYKDRFNKYVSDNQIPIGSTVDFLTVEAIKQCVENGLGIAMIPHFTIIDEIKDNHLKHIEVQDNYYSLNTYLVHHKNKYLSSSLTRFIEFIKDYSIYWKH</sequence>
<dbReference type="Gene3D" id="1.10.10.10">
    <property type="entry name" value="Winged helix-like DNA-binding domain superfamily/Winged helix DNA-binding domain"/>
    <property type="match status" value="1"/>
</dbReference>